<dbReference type="RefSeq" id="WP_257316055.1">
    <property type="nucleotide sequence ID" value="NZ_JANFDG010000016.1"/>
</dbReference>
<dbReference type="InterPro" id="IPR054114">
    <property type="entry name" value="Mtd_2nd"/>
</dbReference>
<dbReference type="Proteomes" id="UP001595377">
    <property type="component" value="Unassembled WGS sequence"/>
</dbReference>
<organism evidence="3 4">
    <name type="scientific">Shinella pollutisoli</name>
    <dbReference type="NCBI Taxonomy" id="2250594"/>
    <lineage>
        <taxon>Bacteria</taxon>
        <taxon>Pseudomonadati</taxon>
        <taxon>Pseudomonadota</taxon>
        <taxon>Alphaproteobacteria</taxon>
        <taxon>Hyphomicrobiales</taxon>
        <taxon>Rhizobiaceae</taxon>
        <taxon>Shinella</taxon>
    </lineage>
</organism>
<keyword evidence="4" id="KW-1185">Reference proteome</keyword>
<sequence length="302" mass="32140">MTIAAATRSEAPPVTIDRPDPSLPILHATGCTEIAIRAGTTITVASFPDAAIVTSFPEDDLVTLPDLIPGEDYGVRLGDDGQPFASLLGPENPLDAGWIGGFHYAPGGNATGRAGGDTTPAINPCSIWDRDFRPACPDPRGMALVEMGEARFWVDIYLLGVQHERNGTSRCGATIADGNSLSRLNYRDAVDIYARHGKRLLTYDEFRVAAFGVTEKSAPPRHPKTTGLDAPRTSRFGLMQATGNLWQWGTDGDPDDPRASWFGGSWMSGSFAGSRFALLGGWGGDSSGLLSARGACDHLHPE</sequence>
<dbReference type="Pfam" id="PF21916">
    <property type="entry name" value="mtd_2nd"/>
    <property type="match status" value="1"/>
</dbReference>
<name>A0ABV7D9E9_9HYPH</name>
<evidence type="ECO:0000256" key="1">
    <source>
        <dbReference type="SAM" id="MobiDB-lite"/>
    </source>
</evidence>
<accession>A0ABV7D9E9</accession>
<evidence type="ECO:0000259" key="2">
    <source>
        <dbReference type="Pfam" id="PF21916"/>
    </source>
</evidence>
<dbReference type="Gene3D" id="2.80.20.10">
    <property type="entry name" value="Tail fiber receptor-binding protein"/>
    <property type="match status" value="1"/>
</dbReference>
<dbReference type="Gene3D" id="3.90.1580.10">
    <property type="entry name" value="paralog of FGE (formylglycine-generating enzyme)"/>
    <property type="match status" value="1"/>
</dbReference>
<dbReference type="SUPFAM" id="SSF56436">
    <property type="entry name" value="C-type lectin-like"/>
    <property type="match status" value="1"/>
</dbReference>
<proteinExistence type="predicted"/>
<comment type="caution">
    <text evidence="3">The sequence shown here is derived from an EMBL/GenBank/DDBJ whole genome shotgun (WGS) entry which is preliminary data.</text>
</comment>
<protein>
    <recommendedName>
        <fullName evidence="2">Major tropism determinant second domain-containing protein</fullName>
    </recommendedName>
</protein>
<feature type="region of interest" description="Disordered" evidence="1">
    <location>
        <begin position="1"/>
        <end position="21"/>
    </location>
</feature>
<gene>
    <name evidence="3" type="ORF">ACFOHH_00205</name>
</gene>
<reference evidence="4" key="1">
    <citation type="journal article" date="2019" name="Int. J. Syst. Evol. Microbiol.">
        <title>The Global Catalogue of Microorganisms (GCM) 10K type strain sequencing project: providing services to taxonomists for standard genome sequencing and annotation.</title>
        <authorList>
            <consortium name="The Broad Institute Genomics Platform"/>
            <consortium name="The Broad Institute Genome Sequencing Center for Infectious Disease"/>
            <person name="Wu L."/>
            <person name="Ma J."/>
        </authorList>
    </citation>
    <scope>NUCLEOTIDE SEQUENCE [LARGE SCALE GENOMIC DNA]</scope>
    <source>
        <strain evidence="4">KCTC 52677</strain>
    </source>
</reference>
<dbReference type="EMBL" id="JBHRSP010000001">
    <property type="protein sequence ID" value="MFC3071521.1"/>
    <property type="molecule type" value="Genomic_DNA"/>
</dbReference>
<feature type="domain" description="Major tropism determinant second" evidence="2">
    <location>
        <begin position="26"/>
        <end position="129"/>
    </location>
</feature>
<evidence type="ECO:0000313" key="4">
    <source>
        <dbReference type="Proteomes" id="UP001595377"/>
    </source>
</evidence>
<dbReference type="SUPFAM" id="SSF141658">
    <property type="entry name" value="Bacteriophage trimeric proteins domain"/>
    <property type="match status" value="1"/>
</dbReference>
<evidence type="ECO:0000313" key="3">
    <source>
        <dbReference type="EMBL" id="MFC3071521.1"/>
    </source>
</evidence>
<dbReference type="InterPro" id="IPR042095">
    <property type="entry name" value="SUMF_sf"/>
</dbReference>
<dbReference type="InterPro" id="IPR016187">
    <property type="entry name" value="CTDL_fold"/>
</dbReference>